<dbReference type="SUPFAM" id="SSF103481">
    <property type="entry name" value="Multidrug resistance efflux transporter EmrE"/>
    <property type="match status" value="2"/>
</dbReference>
<feature type="transmembrane region" description="Helical" evidence="1">
    <location>
        <begin position="240"/>
        <end position="259"/>
    </location>
</feature>
<feature type="transmembrane region" description="Helical" evidence="1">
    <location>
        <begin position="213"/>
        <end position="235"/>
    </location>
</feature>
<evidence type="ECO:0000259" key="2">
    <source>
        <dbReference type="Pfam" id="PF00892"/>
    </source>
</evidence>
<feature type="transmembrane region" description="Helical" evidence="1">
    <location>
        <begin position="98"/>
        <end position="117"/>
    </location>
</feature>
<feature type="transmembrane region" description="Helical" evidence="1">
    <location>
        <begin position="265"/>
        <end position="284"/>
    </location>
</feature>
<dbReference type="Proteomes" id="UP001385892">
    <property type="component" value="Unassembled WGS sequence"/>
</dbReference>
<evidence type="ECO:0000313" key="3">
    <source>
        <dbReference type="EMBL" id="MEJ8848059.1"/>
    </source>
</evidence>
<reference evidence="3 4" key="1">
    <citation type="submission" date="2024-03" db="EMBL/GenBank/DDBJ databases">
        <title>Novel species of the genus Variovorax.</title>
        <authorList>
            <person name="Liu Q."/>
            <person name="Xin Y.-H."/>
        </authorList>
    </citation>
    <scope>NUCLEOTIDE SEQUENCE [LARGE SCALE GENOMIC DNA]</scope>
    <source>
        <strain evidence="3 4">KACC 18900</strain>
    </source>
</reference>
<feature type="domain" description="EamA" evidence="2">
    <location>
        <begin position="150"/>
        <end position="280"/>
    </location>
</feature>
<feature type="transmembrane region" description="Helical" evidence="1">
    <location>
        <begin position="124"/>
        <end position="141"/>
    </location>
</feature>
<dbReference type="InterPro" id="IPR000620">
    <property type="entry name" value="EamA_dom"/>
</dbReference>
<dbReference type="InterPro" id="IPR037185">
    <property type="entry name" value="EmrE-like"/>
</dbReference>
<protein>
    <submittedName>
        <fullName evidence="3">DMT family transporter</fullName>
    </submittedName>
</protein>
<organism evidence="3 4">
    <name type="scientific">Variovorax rhizosphaerae</name>
    <dbReference type="NCBI Taxonomy" id="1836200"/>
    <lineage>
        <taxon>Bacteria</taxon>
        <taxon>Pseudomonadati</taxon>
        <taxon>Pseudomonadota</taxon>
        <taxon>Betaproteobacteria</taxon>
        <taxon>Burkholderiales</taxon>
        <taxon>Comamonadaceae</taxon>
        <taxon>Variovorax</taxon>
    </lineage>
</organism>
<comment type="caution">
    <text evidence="3">The sequence shown here is derived from an EMBL/GenBank/DDBJ whole genome shotgun (WGS) entry which is preliminary data.</text>
</comment>
<evidence type="ECO:0000256" key="1">
    <source>
        <dbReference type="SAM" id="Phobius"/>
    </source>
</evidence>
<sequence length="290" mass="30965">MKLPHTRAVWLMVVVTLMWATAGVVTRHLEAARSFEVTFWRSLFTVLALLVILPAWQGRAVFTKIRRGGVDLWVSGLCWCVMFTAFMVALTITSTANVLVTMSVGPLFTALAARIFIGHKLPARTWGAIAVAGVGIAWMYGQQFGQGSMTGTFVALCVPLALACNWTVVQHAHATGHDVDLVPAVLIGAALSALVTLPLAWPFQANAHDLGLLAFLGLFQLAIPCVLSVLCAKVLKAPEVALLSLLEVLFGIALAWVGAGETPASSVLTGGALVMGALVVNEWLGWRQRQ</sequence>
<dbReference type="RefSeq" id="WP_340343183.1">
    <property type="nucleotide sequence ID" value="NZ_JBBKZT010000006.1"/>
</dbReference>
<feature type="transmembrane region" description="Helical" evidence="1">
    <location>
        <begin position="147"/>
        <end position="169"/>
    </location>
</feature>
<feature type="domain" description="EamA" evidence="2">
    <location>
        <begin position="8"/>
        <end position="140"/>
    </location>
</feature>
<keyword evidence="1" id="KW-0812">Transmembrane</keyword>
<gene>
    <name evidence="3" type="ORF">WKW82_15475</name>
</gene>
<evidence type="ECO:0000313" key="4">
    <source>
        <dbReference type="Proteomes" id="UP001385892"/>
    </source>
</evidence>
<dbReference type="Pfam" id="PF00892">
    <property type="entry name" value="EamA"/>
    <property type="match status" value="2"/>
</dbReference>
<dbReference type="PANTHER" id="PTHR22911:SF135">
    <property type="entry name" value="BLR4310 PROTEIN"/>
    <property type="match status" value="1"/>
</dbReference>
<feature type="transmembrane region" description="Helical" evidence="1">
    <location>
        <begin position="181"/>
        <end position="201"/>
    </location>
</feature>
<dbReference type="PANTHER" id="PTHR22911">
    <property type="entry name" value="ACYL-MALONYL CONDENSING ENZYME-RELATED"/>
    <property type="match status" value="1"/>
</dbReference>
<keyword evidence="1" id="KW-1133">Transmembrane helix</keyword>
<accession>A0ABU8WM73</accession>
<keyword evidence="1" id="KW-0472">Membrane</keyword>
<keyword evidence="4" id="KW-1185">Reference proteome</keyword>
<feature type="transmembrane region" description="Helical" evidence="1">
    <location>
        <begin position="38"/>
        <end position="58"/>
    </location>
</feature>
<dbReference type="EMBL" id="JBBKZT010000006">
    <property type="protein sequence ID" value="MEJ8848059.1"/>
    <property type="molecule type" value="Genomic_DNA"/>
</dbReference>
<proteinExistence type="predicted"/>
<feature type="transmembrane region" description="Helical" evidence="1">
    <location>
        <begin position="70"/>
        <end position="92"/>
    </location>
</feature>
<name>A0ABU8WM73_9BURK</name>